<name>A0ABR3PG16_9PEZI</name>
<protein>
    <recommendedName>
        <fullName evidence="8">Rhodopsin domain-containing protein</fullName>
    </recommendedName>
</protein>
<dbReference type="Pfam" id="PF20684">
    <property type="entry name" value="Fung_rhodopsin"/>
    <property type="match status" value="1"/>
</dbReference>
<dbReference type="PANTHER" id="PTHR33048:SF149">
    <property type="entry name" value="UBID FAMILY DECARBOXYLASE"/>
    <property type="match status" value="1"/>
</dbReference>
<comment type="similarity">
    <text evidence="5">Belongs to the SAT4 family.</text>
</comment>
<proteinExistence type="inferred from homology"/>
<feature type="region of interest" description="Disordered" evidence="6">
    <location>
        <begin position="370"/>
        <end position="390"/>
    </location>
</feature>
<feature type="transmembrane region" description="Helical" evidence="7">
    <location>
        <begin position="146"/>
        <end position="168"/>
    </location>
</feature>
<dbReference type="EMBL" id="JBFMKM010000007">
    <property type="protein sequence ID" value="KAL1305069.1"/>
    <property type="molecule type" value="Genomic_DNA"/>
</dbReference>
<sequence>MFILGREETLSFDKSFQDELTRESWTMYALGMLFIMLRSFARIRRNGIKGLAPDDYLMWVAAGWYTILVVCLNVIAAGGGSNLYPPDEFDTFSPSEIKERIKGSKIVVLSEQSMLNMIYTLKVCMLFIYTRLTLQLKHQLFVKALAVYVAAGYVGTQLAFFLACRPFTGYWAMPPPNPQCTTLQNYAITQACFNISSDAFMLAISLPLLLNTTLPVKQKVVLVGIFGMGLFIIIAAILTKVFNLADLYSTVYMLWYVRESSVAVWVTNLPLIWPLLRETFPMLRSFTPGARAYSSSGHHNSRTRGLGSKLGFYGHGTNARSNTASGVPGGSSTTKSGTKISTNRSFALDTLRSHKKRGVLESSISVDSDERELTGNGSINGGKFPAHGGISTETTIDVEEHSLRNLESGESGLPSDLHQHGWERDPEDVRRYHVRIRGGDVRGDSVVLGSASRTPPESGAYLEPPPGRKPST</sequence>
<feature type="transmembrane region" description="Helical" evidence="7">
    <location>
        <begin position="117"/>
        <end position="134"/>
    </location>
</feature>
<keyword evidence="10" id="KW-1185">Reference proteome</keyword>
<feature type="transmembrane region" description="Helical" evidence="7">
    <location>
        <begin position="221"/>
        <end position="242"/>
    </location>
</feature>
<evidence type="ECO:0000256" key="1">
    <source>
        <dbReference type="ARBA" id="ARBA00004141"/>
    </source>
</evidence>
<gene>
    <name evidence="9" type="ORF">AAFC00_002006</name>
</gene>
<reference evidence="9 10" key="1">
    <citation type="submission" date="2024-07" db="EMBL/GenBank/DDBJ databases">
        <title>Draft sequence of the Neodothiora populina.</title>
        <authorList>
            <person name="Drown D.D."/>
            <person name="Schuette U.S."/>
            <person name="Buechlein A.B."/>
            <person name="Rusch D.R."/>
            <person name="Winton L.W."/>
            <person name="Adams G.A."/>
        </authorList>
    </citation>
    <scope>NUCLEOTIDE SEQUENCE [LARGE SCALE GENOMIC DNA]</scope>
    <source>
        <strain evidence="9 10">CPC 39397</strain>
    </source>
</reference>
<evidence type="ECO:0000256" key="2">
    <source>
        <dbReference type="ARBA" id="ARBA00022692"/>
    </source>
</evidence>
<evidence type="ECO:0000256" key="5">
    <source>
        <dbReference type="ARBA" id="ARBA00038359"/>
    </source>
</evidence>
<evidence type="ECO:0000313" key="10">
    <source>
        <dbReference type="Proteomes" id="UP001562354"/>
    </source>
</evidence>
<evidence type="ECO:0000256" key="4">
    <source>
        <dbReference type="ARBA" id="ARBA00023136"/>
    </source>
</evidence>
<comment type="caution">
    <text evidence="9">The sequence shown here is derived from an EMBL/GenBank/DDBJ whole genome shotgun (WGS) entry which is preliminary data.</text>
</comment>
<keyword evidence="4 7" id="KW-0472">Membrane</keyword>
<feature type="transmembrane region" description="Helical" evidence="7">
    <location>
        <begin position="254"/>
        <end position="276"/>
    </location>
</feature>
<evidence type="ECO:0000259" key="8">
    <source>
        <dbReference type="Pfam" id="PF20684"/>
    </source>
</evidence>
<evidence type="ECO:0000256" key="6">
    <source>
        <dbReference type="SAM" id="MobiDB-lite"/>
    </source>
</evidence>
<feature type="region of interest" description="Disordered" evidence="6">
    <location>
        <begin position="440"/>
        <end position="472"/>
    </location>
</feature>
<feature type="compositionally biased region" description="Low complexity" evidence="6">
    <location>
        <begin position="330"/>
        <end position="341"/>
    </location>
</feature>
<keyword evidence="3 7" id="KW-1133">Transmembrane helix</keyword>
<comment type="subcellular location">
    <subcellularLocation>
        <location evidence="1">Membrane</location>
        <topology evidence="1">Multi-pass membrane protein</topology>
    </subcellularLocation>
</comment>
<dbReference type="InterPro" id="IPR049326">
    <property type="entry name" value="Rhodopsin_dom_fungi"/>
</dbReference>
<feature type="region of interest" description="Disordered" evidence="6">
    <location>
        <begin position="319"/>
        <end position="341"/>
    </location>
</feature>
<organism evidence="9 10">
    <name type="scientific">Neodothiora populina</name>
    <dbReference type="NCBI Taxonomy" id="2781224"/>
    <lineage>
        <taxon>Eukaryota</taxon>
        <taxon>Fungi</taxon>
        <taxon>Dikarya</taxon>
        <taxon>Ascomycota</taxon>
        <taxon>Pezizomycotina</taxon>
        <taxon>Dothideomycetes</taxon>
        <taxon>Dothideomycetidae</taxon>
        <taxon>Dothideales</taxon>
        <taxon>Dothioraceae</taxon>
        <taxon>Neodothiora</taxon>
    </lineage>
</organism>
<dbReference type="GeneID" id="95975708"/>
<keyword evidence="2 7" id="KW-0812">Transmembrane</keyword>
<accession>A0ABR3PG16</accession>
<feature type="compositionally biased region" description="Pro residues" evidence="6">
    <location>
        <begin position="463"/>
        <end position="472"/>
    </location>
</feature>
<dbReference type="InterPro" id="IPR052337">
    <property type="entry name" value="SAT4-like"/>
</dbReference>
<feature type="transmembrane region" description="Helical" evidence="7">
    <location>
        <begin position="56"/>
        <end position="76"/>
    </location>
</feature>
<evidence type="ECO:0000313" key="9">
    <source>
        <dbReference type="EMBL" id="KAL1305069.1"/>
    </source>
</evidence>
<feature type="transmembrane region" description="Helical" evidence="7">
    <location>
        <begin position="25"/>
        <end position="44"/>
    </location>
</feature>
<dbReference type="Proteomes" id="UP001562354">
    <property type="component" value="Unassembled WGS sequence"/>
</dbReference>
<feature type="domain" description="Rhodopsin" evidence="8">
    <location>
        <begin position="37"/>
        <end position="277"/>
    </location>
</feature>
<feature type="region of interest" description="Disordered" evidence="6">
    <location>
        <begin position="405"/>
        <end position="424"/>
    </location>
</feature>
<evidence type="ECO:0000256" key="3">
    <source>
        <dbReference type="ARBA" id="ARBA00022989"/>
    </source>
</evidence>
<evidence type="ECO:0000256" key="7">
    <source>
        <dbReference type="SAM" id="Phobius"/>
    </source>
</evidence>
<dbReference type="RefSeq" id="XP_069201343.1">
    <property type="nucleotide sequence ID" value="XM_069341271.1"/>
</dbReference>
<dbReference type="PANTHER" id="PTHR33048">
    <property type="entry name" value="PTH11-LIKE INTEGRAL MEMBRANE PROTEIN (AFU_ORTHOLOGUE AFUA_5G11245)"/>
    <property type="match status" value="1"/>
</dbReference>